<protein>
    <submittedName>
        <fullName evidence="1">Uncharacterized protein</fullName>
    </submittedName>
</protein>
<reference evidence="2" key="1">
    <citation type="submission" date="2018-08" db="EMBL/GenBank/DDBJ databases">
        <authorList>
            <person name="Liu Z.-W."/>
            <person name="Du Z.-J."/>
        </authorList>
    </citation>
    <scope>NUCLEOTIDE SEQUENCE [LARGE SCALE GENOMIC DNA]</scope>
    <source>
        <strain evidence="2">H4X</strain>
    </source>
</reference>
<dbReference type="EMBL" id="QRGR01000010">
    <property type="protein sequence ID" value="RDV15163.1"/>
    <property type="molecule type" value="Genomic_DNA"/>
</dbReference>
<keyword evidence="2" id="KW-1185">Reference proteome</keyword>
<comment type="caution">
    <text evidence="1">The sequence shown here is derived from an EMBL/GenBank/DDBJ whole genome shotgun (WGS) entry which is preliminary data.</text>
</comment>
<proteinExistence type="predicted"/>
<name>A0A3D8LCT3_9BACT</name>
<dbReference type="Gene3D" id="3.40.710.10">
    <property type="entry name" value="DD-peptidase/beta-lactamase superfamily"/>
    <property type="match status" value="1"/>
</dbReference>
<evidence type="ECO:0000313" key="2">
    <source>
        <dbReference type="Proteomes" id="UP000256708"/>
    </source>
</evidence>
<dbReference type="InterPro" id="IPR012338">
    <property type="entry name" value="Beta-lactam/transpept-like"/>
</dbReference>
<organism evidence="1 2">
    <name type="scientific">Pontibacter diazotrophicus</name>
    <dbReference type="NCBI Taxonomy" id="1400979"/>
    <lineage>
        <taxon>Bacteria</taxon>
        <taxon>Pseudomonadati</taxon>
        <taxon>Bacteroidota</taxon>
        <taxon>Cytophagia</taxon>
        <taxon>Cytophagales</taxon>
        <taxon>Hymenobacteraceae</taxon>
        <taxon>Pontibacter</taxon>
    </lineage>
</organism>
<gene>
    <name evidence="1" type="ORF">DXT99_10875</name>
</gene>
<dbReference type="SUPFAM" id="SSF56601">
    <property type="entry name" value="beta-lactamase/transpeptidase-like"/>
    <property type="match status" value="1"/>
</dbReference>
<dbReference type="Proteomes" id="UP000256708">
    <property type="component" value="Unassembled WGS sequence"/>
</dbReference>
<dbReference type="OrthoDB" id="9799367at2"/>
<dbReference type="AlphaFoldDB" id="A0A3D8LCT3"/>
<accession>A0A3D8LCT3</accession>
<sequence>MRASILKRLLLGSICGIVVFSLGVLTTMGLASQAHIPDGGSLQAEKHNYNDIAYNLLSEIMGRVTGTPYDDIVELELPQPIKLGLHYSSVRLEGGFGEVELRKSVAINGRKLASLPDVTNPERVEAIRLYTYARSQN</sequence>
<evidence type="ECO:0000313" key="1">
    <source>
        <dbReference type="EMBL" id="RDV15163.1"/>
    </source>
</evidence>